<dbReference type="PANTHER" id="PTHR12213">
    <property type="entry name" value="CORRINOID ADENOSYLTRANSFERASE"/>
    <property type="match status" value="1"/>
</dbReference>
<comment type="catalytic activity">
    <reaction evidence="6">
        <text>2 cob(II)alamin + AH2 + 2 ATP = 2 adenosylcob(III)alamin + 2 triphosphate + A + 2 H(+)</text>
        <dbReference type="Rhea" id="RHEA:53304"/>
        <dbReference type="ChEBI" id="CHEBI:13193"/>
        <dbReference type="ChEBI" id="CHEBI:15378"/>
        <dbReference type="ChEBI" id="CHEBI:16304"/>
        <dbReference type="ChEBI" id="CHEBI:17499"/>
        <dbReference type="ChEBI" id="CHEBI:18036"/>
        <dbReference type="ChEBI" id="CHEBI:18408"/>
        <dbReference type="ChEBI" id="CHEBI:30616"/>
    </reaction>
</comment>
<dbReference type="PANTHER" id="PTHR12213:SF0">
    <property type="entry name" value="CORRINOID ADENOSYLTRANSFERASE MMAB"/>
    <property type="match status" value="1"/>
</dbReference>
<keyword evidence="6" id="KW-0169">Cobalamin biosynthesis</keyword>
<dbReference type="GO" id="GO:0009236">
    <property type="term" value="P:cobalamin biosynthetic process"/>
    <property type="evidence" value="ECO:0007669"/>
    <property type="project" value="UniProtKB-UniRule"/>
</dbReference>
<dbReference type="FunFam" id="1.20.1200.10:FF:000001">
    <property type="entry name" value="Cob(I)yrinic acid a,c-diamide adenosyltransferase"/>
    <property type="match status" value="1"/>
</dbReference>
<dbReference type="InterPro" id="IPR029499">
    <property type="entry name" value="PduO-typ"/>
</dbReference>
<accession>A0AAU8A2R7</accession>
<dbReference type="InterPro" id="IPR036451">
    <property type="entry name" value="CblAdoTrfase-like_sf"/>
</dbReference>
<proteinExistence type="inferred from homology"/>
<feature type="domain" description="Cobalamin adenosyltransferase-like" evidence="7">
    <location>
        <begin position="8"/>
        <end position="169"/>
    </location>
</feature>
<evidence type="ECO:0000256" key="4">
    <source>
        <dbReference type="ARBA" id="ARBA00022741"/>
    </source>
</evidence>
<dbReference type="SUPFAM" id="SSF89028">
    <property type="entry name" value="Cobalamin adenosyltransferase-like"/>
    <property type="match status" value="1"/>
</dbReference>
<keyword evidence="3 6" id="KW-0808">Transferase</keyword>
<evidence type="ECO:0000256" key="1">
    <source>
        <dbReference type="ARBA" id="ARBA00007487"/>
    </source>
</evidence>
<dbReference type="AlphaFoldDB" id="A0AAU8A2R7"/>
<dbReference type="GO" id="GO:0008817">
    <property type="term" value="F:corrinoid adenosyltransferase activity"/>
    <property type="evidence" value="ECO:0007669"/>
    <property type="project" value="TreeGrafter"/>
</dbReference>
<dbReference type="Pfam" id="PF01923">
    <property type="entry name" value="Cob_adeno_trans"/>
    <property type="match status" value="1"/>
</dbReference>
<sequence>MGNRLSKIATRTGDAGMTGLGDGSRVEKDHLRICAMGDVDELNSQIGVLMTEEFPDSIANDLRNLLLRVQHDLFDLGGELCIPNYTLLKTEQVEQLDVWLNQYNASLPPLKEFILPGGTRAAAQAHICRTVCRRAERSIVKLGWADPIHDSPRQYVNRLSDLLFVLARVLNRAAGGHDVLWKNQNKVDET</sequence>
<evidence type="ECO:0000256" key="6">
    <source>
        <dbReference type="RuleBase" id="RU366026"/>
    </source>
</evidence>
<dbReference type="EMBL" id="CP099959">
    <property type="protein sequence ID" value="XCC57464.1"/>
    <property type="molecule type" value="Genomic_DNA"/>
</dbReference>
<evidence type="ECO:0000256" key="3">
    <source>
        <dbReference type="ARBA" id="ARBA00022679"/>
    </source>
</evidence>
<evidence type="ECO:0000256" key="5">
    <source>
        <dbReference type="ARBA" id="ARBA00022840"/>
    </source>
</evidence>
<evidence type="ECO:0000313" key="8">
    <source>
        <dbReference type="EMBL" id="XCC57464.1"/>
    </source>
</evidence>
<dbReference type="NCBIfam" id="TIGR00636">
    <property type="entry name" value="PduO_Nterm"/>
    <property type="match status" value="1"/>
</dbReference>
<dbReference type="Gene3D" id="1.20.1200.10">
    <property type="entry name" value="Cobalamin adenosyltransferase-like"/>
    <property type="match status" value="1"/>
</dbReference>
<dbReference type="RefSeq" id="WP_353438494.1">
    <property type="nucleotide sequence ID" value="NZ_CP099959.1"/>
</dbReference>
<comment type="subunit">
    <text evidence="2">Homotrimer.</text>
</comment>
<organism evidence="8">
    <name type="scientific">Polynucleobacter sp. UK-FUSCHL-C3</name>
    <dbReference type="NCBI Taxonomy" id="2955208"/>
    <lineage>
        <taxon>Bacteria</taxon>
        <taxon>Pseudomonadati</taxon>
        <taxon>Pseudomonadota</taxon>
        <taxon>Betaproteobacteria</taxon>
        <taxon>Burkholderiales</taxon>
        <taxon>Burkholderiaceae</taxon>
        <taxon>Polynucleobacter</taxon>
    </lineage>
</organism>
<reference evidence="8" key="1">
    <citation type="submission" date="2022-06" db="EMBL/GenBank/DDBJ databases">
        <title>New Polynucleobacter species.</title>
        <authorList>
            <person name="Hahn M.W."/>
        </authorList>
    </citation>
    <scope>NUCLEOTIDE SEQUENCE</scope>
    <source>
        <strain evidence="8">UK-FUSCHL-C3</strain>
    </source>
</reference>
<keyword evidence="4 6" id="KW-0547">Nucleotide-binding</keyword>
<evidence type="ECO:0000256" key="2">
    <source>
        <dbReference type="ARBA" id="ARBA00011233"/>
    </source>
</evidence>
<dbReference type="InterPro" id="IPR016030">
    <property type="entry name" value="CblAdoTrfase-like"/>
</dbReference>
<keyword evidence="5 6" id="KW-0067">ATP-binding</keyword>
<comment type="similarity">
    <text evidence="1 6">Belongs to the Cob(I)alamin adenosyltransferase family.</text>
</comment>
<name>A0AAU8A2R7_9BURK</name>
<dbReference type="EC" id="2.5.1.-" evidence="6"/>
<gene>
    <name evidence="8" type="ORF">NKE59_08210</name>
</gene>
<evidence type="ECO:0000259" key="7">
    <source>
        <dbReference type="Pfam" id="PF01923"/>
    </source>
</evidence>
<dbReference type="GO" id="GO:0005524">
    <property type="term" value="F:ATP binding"/>
    <property type="evidence" value="ECO:0007669"/>
    <property type="project" value="UniProtKB-UniRule"/>
</dbReference>
<protein>
    <recommendedName>
        <fullName evidence="6">Cobalamin adenosyltransferase</fullName>
        <ecNumber evidence="6">2.5.1.-</ecNumber>
    </recommendedName>
</protein>